<evidence type="ECO:0000256" key="1">
    <source>
        <dbReference type="SAM" id="SignalP"/>
    </source>
</evidence>
<organism evidence="2 3">
    <name type="scientific">Desulfosporosinus acidiphilus (strain DSM 22704 / JCM 16185 / SJ4)</name>
    <dbReference type="NCBI Taxonomy" id="646529"/>
    <lineage>
        <taxon>Bacteria</taxon>
        <taxon>Bacillati</taxon>
        <taxon>Bacillota</taxon>
        <taxon>Clostridia</taxon>
        <taxon>Eubacteriales</taxon>
        <taxon>Desulfitobacteriaceae</taxon>
        <taxon>Desulfosporosinus</taxon>
    </lineage>
</organism>
<dbReference type="HOGENOM" id="CLU_352225_0_0_9"/>
<keyword evidence="3" id="KW-1185">Reference proteome</keyword>
<dbReference type="Proteomes" id="UP000002892">
    <property type="component" value="Chromosome"/>
</dbReference>
<evidence type="ECO:0000313" key="3">
    <source>
        <dbReference type="Proteomes" id="UP000002892"/>
    </source>
</evidence>
<dbReference type="KEGG" id="dai:Desaci_2008"/>
<dbReference type="SUPFAM" id="SSF63829">
    <property type="entry name" value="Calcium-dependent phosphotriesterase"/>
    <property type="match status" value="1"/>
</dbReference>
<dbReference type="AlphaFoldDB" id="I4D5A9"/>
<protein>
    <submittedName>
        <fullName evidence="2">Uncharacterized protein</fullName>
    </submittedName>
</protein>
<feature type="chain" id="PRO_5003688072" evidence="1">
    <location>
        <begin position="23"/>
        <end position="829"/>
    </location>
</feature>
<reference evidence="2 3" key="1">
    <citation type="journal article" date="2012" name="J. Bacteriol.">
        <title>Complete genome sequences of Desulfosporosinus orientis DSM765T, Desulfosporosinus youngiae DSM17734T, Desulfosporosinus meridiei DSM13257T, and Desulfosporosinus acidiphilus DSM22704T.</title>
        <authorList>
            <person name="Pester M."/>
            <person name="Brambilla E."/>
            <person name="Alazard D."/>
            <person name="Rattei T."/>
            <person name="Weinmaier T."/>
            <person name="Han J."/>
            <person name="Lucas S."/>
            <person name="Lapidus A."/>
            <person name="Cheng J.F."/>
            <person name="Goodwin L."/>
            <person name="Pitluck S."/>
            <person name="Peters L."/>
            <person name="Ovchinnikova G."/>
            <person name="Teshima H."/>
            <person name="Detter J.C."/>
            <person name="Han C.S."/>
            <person name="Tapia R."/>
            <person name="Land M.L."/>
            <person name="Hauser L."/>
            <person name="Kyrpides N.C."/>
            <person name="Ivanova N.N."/>
            <person name="Pagani I."/>
            <person name="Huntmann M."/>
            <person name="Wei C.L."/>
            <person name="Davenport K.W."/>
            <person name="Daligault H."/>
            <person name="Chain P.S."/>
            <person name="Chen A."/>
            <person name="Mavromatis K."/>
            <person name="Markowitz V."/>
            <person name="Szeto E."/>
            <person name="Mikhailova N."/>
            <person name="Pati A."/>
            <person name="Wagner M."/>
            <person name="Woyke T."/>
            <person name="Ollivier B."/>
            <person name="Klenk H.P."/>
            <person name="Spring S."/>
            <person name="Loy A."/>
        </authorList>
    </citation>
    <scope>NUCLEOTIDE SEQUENCE [LARGE SCALE GENOMIC DNA]</scope>
    <source>
        <strain evidence="3">DSM 22704 / JCM 16185 / SJ4</strain>
    </source>
</reference>
<dbReference type="STRING" id="646529.Desaci_2008"/>
<sequence length="829" mass="87990">MRKLISILTALLILVFPAIASAQCGITTWDFDPQRTATSISSSSTDPWVLAQGSGKVVSYAGKPVVVHIPSIDESYAPNPVTGDVPKTGVFTFNQFSSTTAITDPIGYTMYQYTWDDGGWGHVWKYTIKSGDLAEGNVITLTAADLIAAFPCGYSGGTNFANAPSGVTISNDGNFVAVGAGNKLYWWPIGNPGATLYSFINGNSDFDMCEASPIITPNGYIAVGCDNGGFVSTDLSGNTHNFLTSDSVLGSGDSSEAITSSPSWNPISNTIWFGIDSYSAPRLVSFDPSNDTSTIVGKGTILTPVFSPTPVDKVSGDVFNTDYGGNAYRWSSSGNLIQKWITPNGVTHVCSNMAIARDENGNDHVAWKDMNRQLENAITPSGSFWVESGGTNAHDVMDPSFVTSSVGDYIGEAFVDPSSGEVYYSPQPNSAISTNPHSYVPINQNNYGVIGDYIDMVYDADIGPVMSPAKSTSYTWSNDANGSPGILIYLLSPVSLEMCVAGPSGVVYAPPNKTITGLPGDTENITMFAPGLDLSGDTSDGYGVIHITGFPDGSSADKQVNFDCNTTDLITGSGSAAAFDSTSITLPTSSANYTLTLTETLYVKDHSTGVMEQKDYPSPTITINVPVVGVASPGNLTISSYHNGDTNNSGIDAGGYPNLVTGNPLKFNYGDTMLADLVIPVPAPPAGWQYYSSVLSGFITYPVNTPKPTGTAQIGEPLTIASTKTATFSKSTRAGSQENGASVNDSIASFPVEWPTWRPPIGLPGYDWDSTLTATWTQTVTYVHHINTPVGGFSQYRTYTHSDSTPSQELQRTGTDIYYIPAAREPWMR</sequence>
<proteinExistence type="predicted"/>
<keyword evidence="1" id="KW-0732">Signal</keyword>
<dbReference type="EMBL" id="CP003639">
    <property type="protein sequence ID" value="AFM40983.1"/>
    <property type="molecule type" value="Genomic_DNA"/>
</dbReference>
<accession>I4D5A9</accession>
<evidence type="ECO:0000313" key="2">
    <source>
        <dbReference type="EMBL" id="AFM40983.1"/>
    </source>
</evidence>
<dbReference type="OrthoDB" id="241638at2"/>
<gene>
    <name evidence="2" type="ordered locus">Desaci_2008</name>
</gene>
<feature type="signal peptide" evidence="1">
    <location>
        <begin position="1"/>
        <end position="22"/>
    </location>
</feature>
<name>I4D5A9_DESAJ</name>
<dbReference type="RefSeq" id="WP_014826988.1">
    <property type="nucleotide sequence ID" value="NC_018068.1"/>
</dbReference>